<dbReference type="PANTHER" id="PTHR43355">
    <property type="entry name" value="FLAVIN REDUCTASE (NADPH)"/>
    <property type="match status" value="1"/>
</dbReference>
<gene>
    <name evidence="2" type="ORF">O1D97_04690</name>
</gene>
<dbReference type="RefSeq" id="WP_269123262.1">
    <property type="nucleotide sequence ID" value="NZ_JAPUBN010000011.1"/>
</dbReference>
<protein>
    <submittedName>
        <fullName evidence="2">NAD(P)H-binding protein</fullName>
    </submittedName>
</protein>
<keyword evidence="3" id="KW-1185">Reference proteome</keyword>
<dbReference type="EMBL" id="JAPUBN010000011">
    <property type="protein sequence ID" value="MCZ2720961.1"/>
    <property type="molecule type" value="Genomic_DNA"/>
</dbReference>
<dbReference type="Pfam" id="PF13460">
    <property type="entry name" value="NAD_binding_10"/>
    <property type="match status" value="1"/>
</dbReference>
<evidence type="ECO:0000313" key="3">
    <source>
        <dbReference type="Proteomes" id="UP001149719"/>
    </source>
</evidence>
<dbReference type="InterPro" id="IPR016040">
    <property type="entry name" value="NAD(P)-bd_dom"/>
</dbReference>
<name>A0ABT4JRQ7_9GAMM</name>
<accession>A0ABT4JRQ7</accession>
<dbReference type="Proteomes" id="UP001149719">
    <property type="component" value="Unassembled WGS sequence"/>
</dbReference>
<proteinExistence type="predicted"/>
<reference evidence="2" key="1">
    <citation type="submission" date="2022-12" db="EMBL/GenBank/DDBJ databases">
        <title>Marinomonas 15G1-11 sp. nov, isolated from marine algae.</title>
        <authorList>
            <person name="Butt M."/>
            <person name="Choi D.G."/>
            <person name="Kim J.M."/>
            <person name="Lee J.K."/>
            <person name="Baek J.H."/>
            <person name="Jeon C.O."/>
        </authorList>
    </citation>
    <scope>NUCLEOTIDE SEQUENCE</scope>
    <source>
        <strain evidence="2">15G1-11</strain>
    </source>
</reference>
<dbReference type="PANTHER" id="PTHR43355:SF2">
    <property type="entry name" value="FLAVIN REDUCTASE (NADPH)"/>
    <property type="match status" value="1"/>
</dbReference>
<dbReference type="SUPFAM" id="SSF51735">
    <property type="entry name" value="NAD(P)-binding Rossmann-fold domains"/>
    <property type="match status" value="1"/>
</dbReference>
<evidence type="ECO:0000313" key="2">
    <source>
        <dbReference type="EMBL" id="MCZ2720961.1"/>
    </source>
</evidence>
<dbReference type="Gene3D" id="3.40.50.720">
    <property type="entry name" value="NAD(P)-binding Rossmann-like Domain"/>
    <property type="match status" value="1"/>
</dbReference>
<comment type="caution">
    <text evidence="2">The sequence shown here is derived from an EMBL/GenBank/DDBJ whole genome shotgun (WGS) entry which is preliminary data.</text>
</comment>
<feature type="domain" description="NAD(P)-binding" evidence="1">
    <location>
        <begin position="12"/>
        <end position="208"/>
    </location>
</feature>
<evidence type="ECO:0000259" key="1">
    <source>
        <dbReference type="Pfam" id="PF13460"/>
    </source>
</evidence>
<dbReference type="InterPro" id="IPR036291">
    <property type="entry name" value="NAD(P)-bd_dom_sf"/>
</dbReference>
<sequence>MNIWKQHIAVIGGSGKLGQYMILHLLESGYKVSAVCRPQSVHKLAHFKEEITVIAAYTDDREALRKLLPEVDAVLTVLAPWGVNNYASGTAQAVLDYSPAEARLVFSCGWHISRDGKDQYSWKLKAFLLIFGKLAKWFRFADLEDQVRATDLIFSSKSKWTVVRGSDLEEGESEGLPVWAEHVGDIRIAHNKTRRVDFAKFMVAALQNNALIQKAPAIASCKKR</sequence>
<dbReference type="InterPro" id="IPR051606">
    <property type="entry name" value="Polyketide_Oxido-like"/>
</dbReference>
<organism evidence="2 3">
    <name type="scientific">Marinomonas phaeophyticola</name>
    <dbReference type="NCBI Taxonomy" id="3004091"/>
    <lineage>
        <taxon>Bacteria</taxon>
        <taxon>Pseudomonadati</taxon>
        <taxon>Pseudomonadota</taxon>
        <taxon>Gammaproteobacteria</taxon>
        <taxon>Oceanospirillales</taxon>
        <taxon>Oceanospirillaceae</taxon>
        <taxon>Marinomonas</taxon>
    </lineage>
</organism>